<feature type="region of interest" description="Disordered" evidence="1">
    <location>
        <begin position="1"/>
        <end position="145"/>
    </location>
</feature>
<protein>
    <submittedName>
        <fullName evidence="2">Uncharacterized protein</fullName>
    </submittedName>
</protein>
<dbReference type="Proteomes" id="UP001152797">
    <property type="component" value="Unassembled WGS sequence"/>
</dbReference>
<dbReference type="AlphaFoldDB" id="A0A9P1GEK4"/>
<reference evidence="3" key="2">
    <citation type="submission" date="2024-04" db="EMBL/GenBank/DDBJ databases">
        <authorList>
            <person name="Chen Y."/>
            <person name="Shah S."/>
            <person name="Dougan E. K."/>
            <person name="Thang M."/>
            <person name="Chan C."/>
        </authorList>
    </citation>
    <scope>NUCLEOTIDE SEQUENCE [LARGE SCALE GENOMIC DNA]</scope>
</reference>
<evidence type="ECO:0000313" key="3">
    <source>
        <dbReference type="EMBL" id="CAL1160874.1"/>
    </source>
</evidence>
<dbReference type="EMBL" id="CAMXCT020004064">
    <property type="protein sequence ID" value="CAL1160874.1"/>
    <property type="molecule type" value="Genomic_DNA"/>
</dbReference>
<organism evidence="2">
    <name type="scientific">Cladocopium goreaui</name>
    <dbReference type="NCBI Taxonomy" id="2562237"/>
    <lineage>
        <taxon>Eukaryota</taxon>
        <taxon>Sar</taxon>
        <taxon>Alveolata</taxon>
        <taxon>Dinophyceae</taxon>
        <taxon>Suessiales</taxon>
        <taxon>Symbiodiniaceae</taxon>
        <taxon>Cladocopium</taxon>
    </lineage>
</organism>
<feature type="compositionally biased region" description="Low complexity" evidence="1">
    <location>
        <begin position="86"/>
        <end position="101"/>
    </location>
</feature>
<feature type="compositionally biased region" description="Low complexity" evidence="1">
    <location>
        <begin position="162"/>
        <end position="172"/>
    </location>
</feature>
<feature type="compositionally biased region" description="Polar residues" evidence="1">
    <location>
        <begin position="35"/>
        <end position="46"/>
    </location>
</feature>
<accession>A0A9P1GEK4</accession>
<evidence type="ECO:0000256" key="1">
    <source>
        <dbReference type="SAM" id="MobiDB-lite"/>
    </source>
</evidence>
<reference evidence="2" key="1">
    <citation type="submission" date="2022-10" db="EMBL/GenBank/DDBJ databases">
        <authorList>
            <person name="Chen Y."/>
            <person name="Dougan E. K."/>
            <person name="Chan C."/>
            <person name="Rhodes N."/>
            <person name="Thang M."/>
        </authorList>
    </citation>
    <scope>NUCLEOTIDE SEQUENCE</scope>
</reference>
<dbReference type="EMBL" id="CAMXCT010004064">
    <property type="protein sequence ID" value="CAI4007499.1"/>
    <property type="molecule type" value="Genomic_DNA"/>
</dbReference>
<proteinExistence type="predicted"/>
<feature type="compositionally biased region" description="Polar residues" evidence="1">
    <location>
        <begin position="11"/>
        <end position="20"/>
    </location>
</feature>
<evidence type="ECO:0000313" key="2">
    <source>
        <dbReference type="EMBL" id="CAI4007499.1"/>
    </source>
</evidence>
<sequence length="273" mass="28021">MTSEIKVASENRVNGPNGSNGHKGKPTPQEAVKVTSESRVNSSGPNGPNGPKAKATPPEAVKVPSESRINSSNGKAKATPPEAVKAGPQGPQGPQGAQGPAHCLEAKTASQGVKVQKASEVGTQKSEGNEKYLRPDVPSSPEMLEPSPMYKAALAVMKANAEAAAKSAESSSPVEDLEGSTDGSVPPAVDVVDDETAHTESEDCDMGCRPNTAAAAQAILAAASDKRAAALQLLDAAAMPTIEVRTFLADPDEISQAPVMRRTVSDSDVVFYG</sequence>
<dbReference type="EMBL" id="CAMXCT030004064">
    <property type="protein sequence ID" value="CAL4794811.1"/>
    <property type="molecule type" value="Genomic_DNA"/>
</dbReference>
<dbReference type="OrthoDB" id="447842at2759"/>
<comment type="caution">
    <text evidence="2">The sequence shown here is derived from an EMBL/GenBank/DDBJ whole genome shotgun (WGS) entry which is preliminary data.</text>
</comment>
<feature type="region of interest" description="Disordered" evidence="1">
    <location>
        <begin position="162"/>
        <end position="189"/>
    </location>
</feature>
<keyword evidence="4" id="KW-1185">Reference proteome</keyword>
<name>A0A9P1GEK4_9DINO</name>
<gene>
    <name evidence="2" type="ORF">C1SCF055_LOCUS33049</name>
</gene>
<evidence type="ECO:0000313" key="4">
    <source>
        <dbReference type="Proteomes" id="UP001152797"/>
    </source>
</evidence>